<dbReference type="PANTHER" id="PTHR10584:SF166">
    <property type="entry name" value="RIBOKINASE"/>
    <property type="match status" value="1"/>
</dbReference>
<gene>
    <name evidence="4" type="ORF">FHK98_09140</name>
</gene>
<dbReference type="PANTHER" id="PTHR10584">
    <property type="entry name" value="SUGAR KINASE"/>
    <property type="match status" value="1"/>
</dbReference>
<evidence type="ECO:0000256" key="1">
    <source>
        <dbReference type="ARBA" id="ARBA00022679"/>
    </source>
</evidence>
<dbReference type="PROSITE" id="PS00584">
    <property type="entry name" value="PFKB_KINASES_2"/>
    <property type="match status" value="1"/>
</dbReference>
<dbReference type="InterPro" id="IPR029056">
    <property type="entry name" value="Ribokinase-like"/>
</dbReference>
<feature type="domain" description="Carbohydrate kinase PfkB" evidence="3">
    <location>
        <begin position="3"/>
        <end position="104"/>
    </location>
</feature>
<dbReference type="Proteomes" id="UP000538075">
    <property type="component" value="Unassembled WGS sequence"/>
</dbReference>
<evidence type="ECO:0000313" key="5">
    <source>
        <dbReference type="Proteomes" id="UP000538075"/>
    </source>
</evidence>
<dbReference type="GO" id="GO:0005829">
    <property type="term" value="C:cytosol"/>
    <property type="evidence" value="ECO:0007669"/>
    <property type="project" value="TreeGrafter"/>
</dbReference>
<dbReference type="Pfam" id="PF00294">
    <property type="entry name" value="PfkB"/>
    <property type="match status" value="1"/>
</dbReference>
<evidence type="ECO:0000259" key="3">
    <source>
        <dbReference type="Pfam" id="PF00294"/>
    </source>
</evidence>
<evidence type="ECO:0000256" key="2">
    <source>
        <dbReference type="ARBA" id="ARBA00022777"/>
    </source>
</evidence>
<name>A0A838WIV2_9CYAN</name>
<feature type="non-terminal residue" evidence="4">
    <location>
        <position position="1"/>
    </location>
</feature>
<dbReference type="InterPro" id="IPR002173">
    <property type="entry name" value="Carboh/pur_kinase_PfkB_CS"/>
</dbReference>
<sequence length="119" mass="12028">VAEAARRWQASGAELVVVTRGADGAVAFLRDEEPLSLPGRRVAVVDTVGAGDTFHAALLAHLSRSGHLGGPSLASLTRDALAQSVAYAVTASSITCSRRGADLPRAADVAAALAGKDVP</sequence>
<dbReference type="EMBL" id="VDFG01000599">
    <property type="protein sequence ID" value="MBA4465784.1"/>
    <property type="molecule type" value="Genomic_DNA"/>
</dbReference>
<proteinExistence type="predicted"/>
<keyword evidence="2 4" id="KW-0418">Kinase</keyword>
<organism evidence="4 5">
    <name type="scientific">Cylindrospermopsis raciborskii CS-506_A</name>
    <dbReference type="NCBI Taxonomy" id="2585140"/>
    <lineage>
        <taxon>Bacteria</taxon>
        <taxon>Bacillati</taxon>
        <taxon>Cyanobacteriota</taxon>
        <taxon>Cyanophyceae</taxon>
        <taxon>Nostocales</taxon>
        <taxon>Aphanizomenonaceae</taxon>
        <taxon>Cylindrospermopsis</taxon>
    </lineage>
</organism>
<dbReference type="Gene3D" id="3.40.1190.20">
    <property type="match status" value="1"/>
</dbReference>
<evidence type="ECO:0000313" key="4">
    <source>
        <dbReference type="EMBL" id="MBA4465784.1"/>
    </source>
</evidence>
<protein>
    <submittedName>
        <fullName evidence="4">Carbohydrate kinase</fullName>
    </submittedName>
</protein>
<reference evidence="4 5" key="1">
    <citation type="journal article" date="2020" name="J. Appl. Phycol.">
        <title>Morphological changes and genome evolution in Raphidiopsis raciborskii CS-506 after 23 years in culture.</title>
        <authorList>
            <person name="Willis A."/>
            <person name="Bent S.J."/>
            <person name="Jameson I.D."/>
        </authorList>
    </citation>
    <scope>NUCLEOTIDE SEQUENCE [LARGE SCALE GENOMIC DNA]</scope>
    <source>
        <strain evidence="4 5">CS-506_A</strain>
    </source>
</reference>
<keyword evidence="1" id="KW-0808">Transferase</keyword>
<dbReference type="GO" id="GO:0016301">
    <property type="term" value="F:kinase activity"/>
    <property type="evidence" value="ECO:0007669"/>
    <property type="project" value="UniProtKB-KW"/>
</dbReference>
<comment type="caution">
    <text evidence="4">The sequence shown here is derived from an EMBL/GenBank/DDBJ whole genome shotgun (WGS) entry which is preliminary data.</text>
</comment>
<dbReference type="AlphaFoldDB" id="A0A838WIV2"/>
<dbReference type="InterPro" id="IPR011611">
    <property type="entry name" value="PfkB_dom"/>
</dbReference>
<dbReference type="SUPFAM" id="SSF53613">
    <property type="entry name" value="Ribokinase-like"/>
    <property type="match status" value="1"/>
</dbReference>
<accession>A0A838WIV2</accession>